<dbReference type="GO" id="GO:0003940">
    <property type="term" value="F:L-iduronidase activity"/>
    <property type="evidence" value="ECO:0007669"/>
    <property type="project" value="TreeGrafter"/>
</dbReference>
<dbReference type="Pfam" id="PF01229">
    <property type="entry name" value="Glyco_hydro_39"/>
    <property type="match status" value="1"/>
</dbReference>
<accession>A0A182YSI0</accession>
<keyword evidence="3" id="KW-1185">Reference proteome</keyword>
<dbReference type="VEuPathDB" id="VectorBase:ASTEI20_033210"/>
<reference evidence="3" key="1">
    <citation type="journal article" date="2014" name="Genome Biol.">
        <title>Genome analysis of a major urban malaria vector mosquito, Anopheles stephensi.</title>
        <authorList>
            <person name="Jiang X."/>
            <person name="Peery A."/>
            <person name="Hall A.B."/>
            <person name="Sharma A."/>
            <person name="Chen X.G."/>
            <person name="Waterhouse R.M."/>
            <person name="Komissarov A."/>
            <person name="Riehle M.M."/>
            <person name="Shouche Y."/>
            <person name="Sharakhova M.V."/>
            <person name="Lawson D."/>
            <person name="Pakpour N."/>
            <person name="Arensburger P."/>
            <person name="Davidson V.L."/>
            <person name="Eiglmeier K."/>
            <person name="Emrich S."/>
            <person name="George P."/>
            <person name="Kennedy R.C."/>
            <person name="Mane S.P."/>
            <person name="Maslen G."/>
            <person name="Oringanje C."/>
            <person name="Qi Y."/>
            <person name="Settlage R."/>
            <person name="Tojo M."/>
            <person name="Tubio J.M."/>
            <person name="Unger M.F."/>
            <person name="Wang B."/>
            <person name="Vernick K.D."/>
            <person name="Ribeiro J.M."/>
            <person name="James A.A."/>
            <person name="Michel K."/>
            <person name="Riehle M.A."/>
            <person name="Luckhart S."/>
            <person name="Sharakhov I.V."/>
            <person name="Tu Z."/>
        </authorList>
    </citation>
    <scope>NUCLEOTIDE SEQUENCE [LARGE SCALE GENOMIC DNA]</scope>
    <source>
        <strain evidence="3">Indian</strain>
    </source>
</reference>
<dbReference type="PANTHER" id="PTHR12631:SF8">
    <property type="entry name" value="ALPHA-L-IDURONIDASE"/>
    <property type="match status" value="1"/>
</dbReference>
<dbReference type="InterPro" id="IPR049166">
    <property type="entry name" value="GH39_cat"/>
</dbReference>
<proteinExistence type="predicted"/>
<dbReference type="VEuPathDB" id="VectorBase:ASTEI11416"/>
<evidence type="ECO:0000313" key="3">
    <source>
        <dbReference type="Proteomes" id="UP000076408"/>
    </source>
</evidence>
<dbReference type="SUPFAM" id="SSF51011">
    <property type="entry name" value="Glycosyl hydrolase domain"/>
    <property type="match status" value="1"/>
</dbReference>
<dbReference type="InterPro" id="IPR051923">
    <property type="entry name" value="Glycosyl_Hydrolase_39"/>
</dbReference>
<dbReference type="PANTHER" id="PTHR12631">
    <property type="entry name" value="ALPHA-L-IDURONIDASE"/>
    <property type="match status" value="1"/>
</dbReference>
<name>A0A182YSI0_ANOST</name>
<dbReference type="Gene3D" id="3.20.20.80">
    <property type="entry name" value="Glycosidases"/>
    <property type="match status" value="1"/>
</dbReference>
<evidence type="ECO:0000313" key="2">
    <source>
        <dbReference type="EnsemblMetazoa" id="ASTEI11416-PA"/>
    </source>
</evidence>
<dbReference type="EnsemblMetazoa" id="ASTEI11416-RA">
    <property type="protein sequence ID" value="ASTEI11416-PA"/>
    <property type="gene ID" value="ASTEI11416"/>
</dbReference>
<reference evidence="2" key="2">
    <citation type="submission" date="2020-05" db="UniProtKB">
        <authorList>
            <consortium name="EnsemblMetazoa"/>
        </authorList>
    </citation>
    <scope>IDENTIFICATION</scope>
    <source>
        <strain evidence="2">Indian</strain>
    </source>
</reference>
<dbReference type="STRING" id="30069.A0A182YSI0"/>
<dbReference type="AlphaFoldDB" id="A0A182YSI0"/>
<sequence length="327" mass="36997">MLFSIVTQHWSAIATQANELGRRLHFLSHDNAFVSYHPHVFEQRTLFARFQMNLTKPPHVQFIAKPVFSVLGLLANLAPFATATQFLPGNISYVLSVDEGSQYVCLVASRSNDSSPLWEKRSYLNITIPVDMVRGARAHPAIVHRVSCLVEGIQDGRNDPFRLWQLQGRPAYPTTDQLAAMREMQLPSVLHAETRRTVQFGTLSKGIDISLSLRGPWIVSVRLCSADYAPPGRVHNVRVRTVFRNEIIVHWHISIGNKQQNRCIQTYEVWFKAAKLERVAGNGRKETGTPQGRWCHINAAKHTPFMFYQYARNIRSPAAGTQAACKE</sequence>
<dbReference type="InterPro" id="IPR013783">
    <property type="entry name" value="Ig-like_fold"/>
</dbReference>
<dbReference type="VEuPathDB" id="VectorBase:ASTE004780"/>
<dbReference type="Gene3D" id="2.60.40.1500">
    <property type="entry name" value="Glycosyl hydrolase domain, family 39"/>
    <property type="match status" value="1"/>
</dbReference>
<evidence type="ECO:0000259" key="1">
    <source>
        <dbReference type="Pfam" id="PF01229"/>
    </source>
</evidence>
<dbReference type="Gene3D" id="2.60.40.10">
    <property type="entry name" value="Immunoglobulins"/>
    <property type="match status" value="1"/>
</dbReference>
<protein>
    <recommendedName>
        <fullName evidence="1">Glycosyl hydrolases family 39 N-terminal catalytic domain-containing protein</fullName>
    </recommendedName>
</protein>
<dbReference type="Proteomes" id="UP000076408">
    <property type="component" value="Unassembled WGS sequence"/>
</dbReference>
<organism evidence="2 3">
    <name type="scientific">Anopheles stephensi</name>
    <name type="common">Indo-Pakistan malaria mosquito</name>
    <dbReference type="NCBI Taxonomy" id="30069"/>
    <lineage>
        <taxon>Eukaryota</taxon>
        <taxon>Metazoa</taxon>
        <taxon>Ecdysozoa</taxon>
        <taxon>Arthropoda</taxon>
        <taxon>Hexapoda</taxon>
        <taxon>Insecta</taxon>
        <taxon>Pterygota</taxon>
        <taxon>Neoptera</taxon>
        <taxon>Endopterygota</taxon>
        <taxon>Diptera</taxon>
        <taxon>Nematocera</taxon>
        <taxon>Culicoidea</taxon>
        <taxon>Culicidae</taxon>
        <taxon>Anophelinae</taxon>
        <taxon>Anopheles</taxon>
    </lineage>
</organism>
<feature type="domain" description="Glycosyl hydrolases family 39 N-terminal catalytic" evidence="1">
    <location>
        <begin position="23"/>
        <end position="189"/>
    </location>
</feature>